<dbReference type="Proteomes" id="UP000176854">
    <property type="component" value="Unassembled WGS sequence"/>
</dbReference>
<feature type="transmembrane region" description="Helical" evidence="1">
    <location>
        <begin position="21"/>
        <end position="46"/>
    </location>
</feature>
<keyword evidence="1" id="KW-1133">Transmembrane helix</keyword>
<proteinExistence type="predicted"/>
<evidence type="ECO:0000313" key="2">
    <source>
        <dbReference type="EMBL" id="OGG10242.1"/>
    </source>
</evidence>
<sequence>MKIYSLSRRNIDYSPSGKINSGFTLIEILVSIGIMMTLVGLGVAGYNEFNENQRVKQAALTLKNNIRLAQNRARSSIKPGDVRCNDPGTTYNGYHIWAAAGSQYSLAAHCTDAGGSDHDISVVIIDLSTDVTTSAFNILFPPVTSAITGAGDIVLTSGSGKSYQLTVSSSGDVSGPVKL</sequence>
<gene>
    <name evidence="2" type="ORF">A2154_04965</name>
</gene>
<accession>A0A1F5ZDN2</accession>
<keyword evidence="1" id="KW-0812">Transmembrane</keyword>
<protein>
    <recommendedName>
        <fullName evidence="4">General secretion pathway GspH domain-containing protein</fullName>
    </recommendedName>
</protein>
<comment type="caution">
    <text evidence="2">The sequence shown here is derived from an EMBL/GenBank/DDBJ whole genome shotgun (WGS) entry which is preliminary data.</text>
</comment>
<dbReference type="EMBL" id="MFJC01000003">
    <property type="protein sequence ID" value="OGG10242.1"/>
    <property type="molecule type" value="Genomic_DNA"/>
</dbReference>
<dbReference type="InterPro" id="IPR045584">
    <property type="entry name" value="Pilin-like"/>
</dbReference>
<dbReference type="InterPro" id="IPR012902">
    <property type="entry name" value="N_methyl_site"/>
</dbReference>
<name>A0A1F5ZDN2_9BACT</name>
<evidence type="ECO:0000256" key="1">
    <source>
        <dbReference type="SAM" id="Phobius"/>
    </source>
</evidence>
<organism evidence="2 3">
    <name type="scientific">Candidatus Gottesmanbacteria bacterium RBG_16_43_7</name>
    <dbReference type="NCBI Taxonomy" id="1798373"/>
    <lineage>
        <taxon>Bacteria</taxon>
        <taxon>Candidatus Gottesmaniibacteriota</taxon>
    </lineage>
</organism>
<evidence type="ECO:0008006" key="4">
    <source>
        <dbReference type="Google" id="ProtNLM"/>
    </source>
</evidence>
<dbReference type="Pfam" id="PF07963">
    <property type="entry name" value="N_methyl"/>
    <property type="match status" value="1"/>
</dbReference>
<evidence type="ECO:0000313" key="3">
    <source>
        <dbReference type="Proteomes" id="UP000176854"/>
    </source>
</evidence>
<dbReference type="AlphaFoldDB" id="A0A1F5ZDN2"/>
<reference evidence="2 3" key="1">
    <citation type="journal article" date="2016" name="Nat. Commun.">
        <title>Thousands of microbial genomes shed light on interconnected biogeochemical processes in an aquifer system.</title>
        <authorList>
            <person name="Anantharaman K."/>
            <person name="Brown C.T."/>
            <person name="Hug L.A."/>
            <person name="Sharon I."/>
            <person name="Castelle C.J."/>
            <person name="Probst A.J."/>
            <person name="Thomas B.C."/>
            <person name="Singh A."/>
            <person name="Wilkins M.J."/>
            <person name="Karaoz U."/>
            <person name="Brodie E.L."/>
            <person name="Williams K.H."/>
            <person name="Hubbard S.S."/>
            <person name="Banfield J.F."/>
        </authorList>
    </citation>
    <scope>NUCLEOTIDE SEQUENCE [LARGE SCALE GENOMIC DNA]</scope>
</reference>
<dbReference type="STRING" id="1798373.A2154_04965"/>
<keyword evidence="1" id="KW-0472">Membrane</keyword>
<dbReference type="Gene3D" id="3.30.700.10">
    <property type="entry name" value="Glycoprotein, Type 4 Pilin"/>
    <property type="match status" value="1"/>
</dbReference>
<dbReference type="SUPFAM" id="SSF54523">
    <property type="entry name" value="Pili subunits"/>
    <property type="match status" value="1"/>
</dbReference>